<feature type="compositionally biased region" description="Acidic residues" evidence="1">
    <location>
        <begin position="1"/>
        <end position="24"/>
    </location>
</feature>
<dbReference type="Proteomes" id="UP000001064">
    <property type="component" value="Unassembled WGS sequence"/>
</dbReference>
<evidence type="ECO:0000313" key="2">
    <source>
        <dbReference type="EMBL" id="EGC30936.1"/>
    </source>
</evidence>
<proteinExistence type="predicted"/>
<evidence type="ECO:0000313" key="3">
    <source>
        <dbReference type="Proteomes" id="UP000001064"/>
    </source>
</evidence>
<dbReference type="GeneID" id="10508419"/>
<dbReference type="RefSeq" id="XP_003292539.1">
    <property type="nucleotide sequence ID" value="XM_003292491.1"/>
</dbReference>
<feature type="region of interest" description="Disordered" evidence="1">
    <location>
        <begin position="1"/>
        <end position="31"/>
    </location>
</feature>
<protein>
    <submittedName>
        <fullName evidence="2">Uncharacterized protein</fullName>
    </submittedName>
</protein>
<sequence>MADDELLSDEPLEESSDASEESFQSDELPAVIPVDPLVDVPPVEPVPQLCHLHPSSTTFSSTTCSSDGPEKCEAFY</sequence>
<dbReference type="KEGG" id="dpp:DICPUDRAFT_157270"/>
<gene>
    <name evidence="2" type="ORF">DICPUDRAFT_157270</name>
</gene>
<organism evidence="2 3">
    <name type="scientific">Dictyostelium purpureum</name>
    <name type="common">Slime mold</name>
    <dbReference type="NCBI Taxonomy" id="5786"/>
    <lineage>
        <taxon>Eukaryota</taxon>
        <taxon>Amoebozoa</taxon>
        <taxon>Evosea</taxon>
        <taxon>Eumycetozoa</taxon>
        <taxon>Dictyostelia</taxon>
        <taxon>Dictyosteliales</taxon>
        <taxon>Dictyosteliaceae</taxon>
        <taxon>Dictyostelium</taxon>
    </lineage>
</organism>
<dbReference type="AlphaFoldDB" id="F0ZYP8"/>
<accession>F0ZYP8</accession>
<reference evidence="3" key="1">
    <citation type="journal article" date="2011" name="Genome Biol.">
        <title>Comparative genomics of the social amoebae Dictyostelium discoideum and Dictyostelium purpureum.</title>
        <authorList>
            <consortium name="US DOE Joint Genome Institute (JGI-PGF)"/>
            <person name="Sucgang R."/>
            <person name="Kuo A."/>
            <person name="Tian X."/>
            <person name="Salerno W."/>
            <person name="Parikh A."/>
            <person name="Feasley C.L."/>
            <person name="Dalin E."/>
            <person name="Tu H."/>
            <person name="Huang E."/>
            <person name="Barry K."/>
            <person name="Lindquist E."/>
            <person name="Shapiro H."/>
            <person name="Bruce D."/>
            <person name="Schmutz J."/>
            <person name="Salamov A."/>
            <person name="Fey P."/>
            <person name="Gaudet P."/>
            <person name="Anjard C."/>
            <person name="Babu M.M."/>
            <person name="Basu S."/>
            <person name="Bushmanova Y."/>
            <person name="van der Wel H."/>
            <person name="Katoh-Kurasawa M."/>
            <person name="Dinh C."/>
            <person name="Coutinho P.M."/>
            <person name="Saito T."/>
            <person name="Elias M."/>
            <person name="Schaap P."/>
            <person name="Kay R.R."/>
            <person name="Henrissat B."/>
            <person name="Eichinger L."/>
            <person name="Rivero F."/>
            <person name="Putnam N.H."/>
            <person name="West C.M."/>
            <person name="Loomis W.F."/>
            <person name="Chisholm R.L."/>
            <person name="Shaulsky G."/>
            <person name="Strassmann J.E."/>
            <person name="Queller D.C."/>
            <person name="Kuspa A."/>
            <person name="Grigoriev I.V."/>
        </authorList>
    </citation>
    <scope>NUCLEOTIDE SEQUENCE [LARGE SCALE GENOMIC DNA]</scope>
    <source>
        <strain evidence="3">QSDP1</strain>
    </source>
</reference>
<dbReference type="VEuPathDB" id="AmoebaDB:DICPUDRAFT_157270"/>
<keyword evidence="3" id="KW-1185">Reference proteome</keyword>
<evidence type="ECO:0000256" key="1">
    <source>
        <dbReference type="SAM" id="MobiDB-lite"/>
    </source>
</evidence>
<name>F0ZYP8_DICPU</name>
<dbReference type="InParanoid" id="F0ZYP8"/>
<dbReference type="EMBL" id="GL871289">
    <property type="protein sequence ID" value="EGC30936.1"/>
    <property type="molecule type" value="Genomic_DNA"/>
</dbReference>